<organism evidence="3 4">
    <name type="scientific">Cocos nucifera</name>
    <name type="common">Coconut palm</name>
    <dbReference type="NCBI Taxonomy" id="13894"/>
    <lineage>
        <taxon>Eukaryota</taxon>
        <taxon>Viridiplantae</taxon>
        <taxon>Streptophyta</taxon>
        <taxon>Embryophyta</taxon>
        <taxon>Tracheophyta</taxon>
        <taxon>Spermatophyta</taxon>
        <taxon>Magnoliopsida</taxon>
        <taxon>Liliopsida</taxon>
        <taxon>Arecaceae</taxon>
        <taxon>Arecoideae</taxon>
        <taxon>Cocoseae</taxon>
        <taxon>Attaleinae</taxon>
        <taxon>Cocos</taxon>
    </lineage>
</organism>
<dbReference type="GO" id="GO:0016604">
    <property type="term" value="C:nuclear body"/>
    <property type="evidence" value="ECO:0007669"/>
    <property type="project" value="TreeGrafter"/>
</dbReference>
<evidence type="ECO:0000313" key="4">
    <source>
        <dbReference type="Proteomes" id="UP000797356"/>
    </source>
</evidence>
<evidence type="ECO:0000259" key="2">
    <source>
        <dbReference type="Pfam" id="PF16099"/>
    </source>
</evidence>
<dbReference type="PANTHER" id="PTHR14790:SF15">
    <property type="entry name" value="RECQ-MEDIATED GENOME INSTABILITY PROTEIN 1"/>
    <property type="match status" value="1"/>
</dbReference>
<dbReference type="SMART" id="SM01161">
    <property type="entry name" value="DUF1767"/>
    <property type="match status" value="1"/>
</dbReference>
<reference evidence="3" key="1">
    <citation type="journal article" date="2017" name="Gigascience">
        <title>The genome draft of coconut (Cocos nucifera).</title>
        <authorList>
            <person name="Xiao Y."/>
            <person name="Xu P."/>
            <person name="Fan H."/>
            <person name="Baudouin L."/>
            <person name="Xia W."/>
            <person name="Bocs S."/>
            <person name="Xu J."/>
            <person name="Li Q."/>
            <person name="Guo A."/>
            <person name="Zhou L."/>
            <person name="Li J."/>
            <person name="Wu Y."/>
            <person name="Ma Z."/>
            <person name="Armero A."/>
            <person name="Issali A.E."/>
            <person name="Liu N."/>
            <person name="Peng M."/>
            <person name="Yang Y."/>
        </authorList>
    </citation>
    <scope>NUCLEOTIDE SEQUENCE</scope>
    <source>
        <tissue evidence="3">Spear leaf of Hainan Tall coconut</tissue>
    </source>
</reference>
<sequence length="465" mass="50654">MRRRLRLPCSSDEEDDGQRPQTLTPPNPNPNPDPRPATPNPPLEISDDDFVDVPDDLSPLSPPAAPAHPAGTPTDNDGASSVPRPGLDGSLRPIDEFLRSLGLWLRPEWLGSCVASLTGSGSGFEGLDVTGKARRCFEQFLLSDMNRSGAGVLPENVHGMHRAELEGPFVLQVDEIINISAPLQERYHDAPAGFKRKQRGLPLSRRASLAAWPSDAINNGAQENISISQNVNNPQQLAQAVNLASSETVAGGTIFEECVVPQNARNNSDEFTSRHVGVTAEEQFAASHVGGNITEEPISANHRPDIEPNLSSGAASDREISHGSDTVDADGEVEHPLILSGEREIPFTYLASLLAKWTTQKDNTLFIQGKIKCFLTGVKVFQFKQRSAFELHVYVDDGSLISEVLIDHNGTMLVEINGNSPFPVVLEMNQSCSTSDAWLLLQRLKKFTVPQNREQNHLKPIDLSP</sequence>
<comment type="caution">
    <text evidence="3">The sequence shown here is derived from an EMBL/GenBank/DDBJ whole genome shotgun (WGS) entry which is preliminary data.</text>
</comment>
<gene>
    <name evidence="3" type="ORF">COCNU_15G005100</name>
</gene>
<evidence type="ECO:0000313" key="3">
    <source>
        <dbReference type="EMBL" id="KAG1370144.1"/>
    </source>
</evidence>
<dbReference type="GO" id="GO:0000724">
    <property type="term" value="P:double-strand break repair via homologous recombination"/>
    <property type="evidence" value="ECO:0007669"/>
    <property type="project" value="TreeGrafter"/>
</dbReference>
<feature type="compositionally biased region" description="Acidic residues" evidence="1">
    <location>
        <begin position="45"/>
        <end position="55"/>
    </location>
</feature>
<feature type="region of interest" description="Disordered" evidence="1">
    <location>
        <begin position="1"/>
        <end position="88"/>
    </location>
</feature>
<evidence type="ECO:0000256" key="1">
    <source>
        <dbReference type="SAM" id="MobiDB-lite"/>
    </source>
</evidence>
<dbReference type="InterPro" id="IPR042470">
    <property type="entry name" value="RMI1_N_C_sf"/>
</dbReference>
<dbReference type="GO" id="GO:0031422">
    <property type="term" value="C:RecQ family helicase-topoisomerase III complex"/>
    <property type="evidence" value="ECO:0007669"/>
    <property type="project" value="TreeGrafter"/>
</dbReference>
<reference evidence="3" key="2">
    <citation type="submission" date="2019-07" db="EMBL/GenBank/DDBJ databases">
        <authorList>
            <person name="Yang Y."/>
            <person name="Bocs S."/>
            <person name="Baudouin L."/>
        </authorList>
    </citation>
    <scope>NUCLEOTIDE SEQUENCE</scope>
    <source>
        <tissue evidence="3">Spear leaf of Hainan Tall coconut</tissue>
    </source>
</reference>
<feature type="region of interest" description="Disordered" evidence="1">
    <location>
        <begin position="297"/>
        <end position="327"/>
    </location>
</feature>
<dbReference type="EMBL" id="CM017886">
    <property type="protein sequence ID" value="KAG1370144.1"/>
    <property type="molecule type" value="Genomic_DNA"/>
</dbReference>
<feature type="compositionally biased region" description="Pro residues" evidence="1">
    <location>
        <begin position="23"/>
        <end position="42"/>
    </location>
</feature>
<dbReference type="Gene3D" id="2.40.50.770">
    <property type="entry name" value="RecQ-mediated genome instability protein Rmi1, C-terminal domain"/>
    <property type="match status" value="1"/>
</dbReference>
<dbReference type="AlphaFoldDB" id="A0A8K0IXF3"/>
<dbReference type="Proteomes" id="UP000797356">
    <property type="component" value="Chromosome 15"/>
</dbReference>
<dbReference type="OrthoDB" id="341511at2759"/>
<protein>
    <recommendedName>
        <fullName evidence="2">RecQ-mediated genome instability protein 1 C-terminal OB-fold domain-containing protein</fullName>
    </recommendedName>
</protein>
<dbReference type="GO" id="GO:0000712">
    <property type="term" value="P:resolution of meiotic recombination intermediates"/>
    <property type="evidence" value="ECO:0007669"/>
    <property type="project" value="TreeGrafter"/>
</dbReference>
<dbReference type="GO" id="GO:0000166">
    <property type="term" value="F:nucleotide binding"/>
    <property type="evidence" value="ECO:0007669"/>
    <property type="project" value="InterPro"/>
</dbReference>
<feature type="domain" description="RecQ-mediated genome instability protein 1 C-terminal OB-fold" evidence="2">
    <location>
        <begin position="345"/>
        <end position="409"/>
    </location>
</feature>
<keyword evidence="4" id="KW-1185">Reference proteome</keyword>
<dbReference type="PANTHER" id="PTHR14790">
    <property type="entry name" value="RECQ-MEDIATED GENOME INSTABILITY PROTEIN 1 RMI1"/>
    <property type="match status" value="1"/>
</dbReference>
<accession>A0A8K0IXF3</accession>
<dbReference type="Pfam" id="PF16099">
    <property type="entry name" value="RMI1_C"/>
    <property type="match status" value="1"/>
</dbReference>
<name>A0A8K0IXF3_COCNU</name>
<proteinExistence type="predicted"/>
<dbReference type="InterPro" id="IPR032199">
    <property type="entry name" value="RMI1_C"/>
</dbReference>